<dbReference type="Pfam" id="PF00697">
    <property type="entry name" value="PRAI"/>
    <property type="match status" value="1"/>
</dbReference>
<proteinExistence type="inferred from homology"/>
<dbReference type="InterPro" id="IPR001240">
    <property type="entry name" value="PRAI_dom"/>
</dbReference>
<dbReference type="PANTHER" id="PTHR42894:SF1">
    <property type="entry name" value="N-(5'-PHOSPHORIBOSYL)ANTHRANILATE ISOMERASE"/>
    <property type="match status" value="1"/>
</dbReference>
<evidence type="ECO:0000256" key="2">
    <source>
        <dbReference type="ARBA" id="ARBA00004664"/>
    </source>
</evidence>
<comment type="catalytic activity">
    <reaction evidence="1 9">
        <text>N-(5-phospho-beta-D-ribosyl)anthranilate = 1-(2-carboxyphenylamino)-1-deoxy-D-ribulose 5-phosphate</text>
        <dbReference type="Rhea" id="RHEA:21540"/>
        <dbReference type="ChEBI" id="CHEBI:18277"/>
        <dbReference type="ChEBI" id="CHEBI:58613"/>
        <dbReference type="EC" id="5.3.1.24"/>
    </reaction>
</comment>
<dbReference type="Gene3D" id="3.20.20.70">
    <property type="entry name" value="Aldolase class I"/>
    <property type="match status" value="1"/>
</dbReference>
<evidence type="ECO:0000256" key="5">
    <source>
        <dbReference type="ARBA" id="ARBA00022605"/>
    </source>
</evidence>
<dbReference type="EMBL" id="FOBV01000013">
    <property type="protein sequence ID" value="SEN06362.1"/>
    <property type="molecule type" value="Genomic_DNA"/>
</dbReference>
<comment type="similarity">
    <text evidence="9">Belongs to the TrpF family.</text>
</comment>
<evidence type="ECO:0000256" key="3">
    <source>
        <dbReference type="ARBA" id="ARBA00012572"/>
    </source>
</evidence>
<keyword evidence="12" id="KW-1185">Reference proteome</keyword>
<dbReference type="Proteomes" id="UP000199450">
    <property type="component" value="Unassembled WGS sequence"/>
</dbReference>
<dbReference type="OrthoDB" id="9786954at2"/>
<dbReference type="SUPFAM" id="SSF51366">
    <property type="entry name" value="Ribulose-phoshate binding barrel"/>
    <property type="match status" value="1"/>
</dbReference>
<sequence>MIKSLHELSHNSQLKLKVCGLIQLAQIQELAAMNTDFLGFIFYEKSPRFILNHITPGQIADIRHQGKVGVFVNESLEKIVNTTESAKLNFVQLHGDEDVDFISELRKKLNPQVEIIKAIRIGNQDVTELQKIIHQYQFNINYFLFDTDSIAFGGTGKTFDWNLLNRIEIPLPYFLSGGISLENIEKIKLLKHKPFAIDVNSRFEIKPGIKDLEKIKILKNNIK</sequence>
<dbReference type="EC" id="5.3.1.24" evidence="3 9"/>
<dbReference type="InterPro" id="IPR044643">
    <property type="entry name" value="TrpF_fam"/>
</dbReference>
<evidence type="ECO:0000313" key="11">
    <source>
        <dbReference type="EMBL" id="SEN06362.1"/>
    </source>
</evidence>
<evidence type="ECO:0000256" key="8">
    <source>
        <dbReference type="ARBA" id="ARBA00023235"/>
    </source>
</evidence>
<keyword evidence="7 9" id="KW-0057">Aromatic amino acid biosynthesis</keyword>
<dbReference type="GO" id="GO:0004640">
    <property type="term" value="F:phosphoribosylanthranilate isomerase activity"/>
    <property type="evidence" value="ECO:0007669"/>
    <property type="project" value="UniProtKB-UniRule"/>
</dbReference>
<dbReference type="PANTHER" id="PTHR42894">
    <property type="entry name" value="N-(5'-PHOSPHORIBOSYL)ANTHRANILATE ISOMERASE"/>
    <property type="match status" value="1"/>
</dbReference>
<evidence type="ECO:0000313" key="12">
    <source>
        <dbReference type="Proteomes" id="UP000199450"/>
    </source>
</evidence>
<evidence type="ECO:0000259" key="10">
    <source>
        <dbReference type="Pfam" id="PF00697"/>
    </source>
</evidence>
<evidence type="ECO:0000256" key="6">
    <source>
        <dbReference type="ARBA" id="ARBA00022822"/>
    </source>
</evidence>
<organism evidence="11 12">
    <name type="scientific">Chryseobacterium taichungense</name>
    <dbReference type="NCBI Taxonomy" id="295069"/>
    <lineage>
        <taxon>Bacteria</taxon>
        <taxon>Pseudomonadati</taxon>
        <taxon>Bacteroidota</taxon>
        <taxon>Flavobacteriia</taxon>
        <taxon>Flavobacteriales</taxon>
        <taxon>Weeksellaceae</taxon>
        <taxon>Chryseobacterium group</taxon>
        <taxon>Chryseobacterium</taxon>
    </lineage>
</organism>
<dbReference type="UniPathway" id="UPA00035">
    <property type="reaction ID" value="UER00042"/>
</dbReference>
<keyword evidence="5 9" id="KW-0028">Amino-acid biosynthesis</keyword>
<comment type="pathway">
    <text evidence="2 9">Amino-acid biosynthesis; L-tryptophan biosynthesis; L-tryptophan from chorismate: step 3/5.</text>
</comment>
<evidence type="ECO:0000256" key="4">
    <source>
        <dbReference type="ARBA" id="ARBA00022272"/>
    </source>
</evidence>
<dbReference type="CDD" id="cd00405">
    <property type="entry name" value="PRAI"/>
    <property type="match status" value="1"/>
</dbReference>
<protein>
    <recommendedName>
        <fullName evidence="4 9">N-(5'-phosphoribosyl)anthranilate isomerase</fullName>
        <shortName evidence="9">PRAI</shortName>
        <ecNumber evidence="3 9">5.3.1.24</ecNumber>
    </recommendedName>
</protein>
<dbReference type="RefSeq" id="WP_090002197.1">
    <property type="nucleotide sequence ID" value="NZ_FOBV01000013.1"/>
</dbReference>
<keyword evidence="6 9" id="KW-0822">Tryptophan biosynthesis</keyword>
<evidence type="ECO:0000256" key="9">
    <source>
        <dbReference type="HAMAP-Rule" id="MF_00135"/>
    </source>
</evidence>
<dbReference type="GO" id="GO:0000162">
    <property type="term" value="P:L-tryptophan biosynthetic process"/>
    <property type="evidence" value="ECO:0007669"/>
    <property type="project" value="UniProtKB-UniRule"/>
</dbReference>
<name>A0A1H8DGC6_9FLAO</name>
<feature type="domain" description="N-(5'phosphoribosyl) anthranilate isomerase (PRAI)" evidence="10">
    <location>
        <begin position="17"/>
        <end position="217"/>
    </location>
</feature>
<dbReference type="InterPro" id="IPR013785">
    <property type="entry name" value="Aldolase_TIM"/>
</dbReference>
<dbReference type="STRING" id="295069.SAMN05421856_11350"/>
<gene>
    <name evidence="9" type="primary">trpF</name>
    <name evidence="11" type="ORF">SAMN05421856_11350</name>
</gene>
<dbReference type="InterPro" id="IPR011060">
    <property type="entry name" value="RibuloseP-bd_barrel"/>
</dbReference>
<evidence type="ECO:0000256" key="7">
    <source>
        <dbReference type="ARBA" id="ARBA00023141"/>
    </source>
</evidence>
<evidence type="ECO:0000256" key="1">
    <source>
        <dbReference type="ARBA" id="ARBA00001164"/>
    </source>
</evidence>
<accession>A0A1H8DGC6</accession>
<dbReference type="AlphaFoldDB" id="A0A1H8DGC6"/>
<dbReference type="HAMAP" id="MF_00135">
    <property type="entry name" value="PRAI"/>
    <property type="match status" value="1"/>
</dbReference>
<keyword evidence="8 9" id="KW-0413">Isomerase</keyword>
<reference evidence="12" key="1">
    <citation type="submission" date="2016-10" db="EMBL/GenBank/DDBJ databases">
        <authorList>
            <person name="Varghese N."/>
            <person name="Submissions S."/>
        </authorList>
    </citation>
    <scope>NUCLEOTIDE SEQUENCE [LARGE SCALE GENOMIC DNA]</scope>
    <source>
        <strain evidence="12">DSM 17453</strain>
    </source>
</reference>